<dbReference type="CDD" id="cd04606">
    <property type="entry name" value="CBS_pair_Mg_transporter"/>
    <property type="match status" value="1"/>
</dbReference>
<feature type="transmembrane region" description="Helical" evidence="9">
    <location>
        <begin position="388"/>
        <end position="415"/>
    </location>
</feature>
<dbReference type="SUPFAM" id="SSF54631">
    <property type="entry name" value="CBS-domain pair"/>
    <property type="match status" value="1"/>
</dbReference>
<dbReference type="GO" id="GO:0005886">
    <property type="term" value="C:plasma membrane"/>
    <property type="evidence" value="ECO:0007669"/>
    <property type="project" value="UniProtKB-SubCell"/>
</dbReference>
<evidence type="ECO:0000256" key="8">
    <source>
        <dbReference type="PROSITE-ProRule" id="PRU00703"/>
    </source>
</evidence>
<dbReference type="Pfam" id="PF03448">
    <property type="entry name" value="MgtE_N"/>
    <property type="match status" value="1"/>
</dbReference>
<evidence type="ECO:0000256" key="7">
    <source>
        <dbReference type="ARBA" id="ARBA00023136"/>
    </source>
</evidence>
<dbReference type="GO" id="GO:0046872">
    <property type="term" value="F:metal ion binding"/>
    <property type="evidence" value="ECO:0007669"/>
    <property type="project" value="UniProtKB-KW"/>
</dbReference>
<dbReference type="STRING" id="872970.SAMN04488134_10828"/>
<proteinExistence type="inferred from homology"/>
<keyword evidence="8" id="KW-0129">CBS domain</keyword>
<dbReference type="GO" id="GO:0015095">
    <property type="term" value="F:magnesium ion transmembrane transporter activity"/>
    <property type="evidence" value="ECO:0007669"/>
    <property type="project" value="UniProtKB-UniRule"/>
</dbReference>
<keyword evidence="6 9" id="KW-1133">Transmembrane helix</keyword>
<dbReference type="PANTHER" id="PTHR43773:SF1">
    <property type="entry name" value="MAGNESIUM TRANSPORTER MGTE"/>
    <property type="match status" value="1"/>
</dbReference>
<dbReference type="PROSITE" id="PS51371">
    <property type="entry name" value="CBS"/>
    <property type="match status" value="2"/>
</dbReference>
<evidence type="ECO:0000256" key="2">
    <source>
        <dbReference type="ARBA" id="ARBA00009749"/>
    </source>
</evidence>
<keyword evidence="5 9" id="KW-0460">Magnesium</keyword>
<dbReference type="InterPro" id="IPR006669">
    <property type="entry name" value="MgtE_transporter"/>
</dbReference>
<dbReference type="SUPFAM" id="SSF161093">
    <property type="entry name" value="MgtE membrane domain-like"/>
    <property type="match status" value="1"/>
</dbReference>
<dbReference type="NCBIfam" id="TIGR00400">
    <property type="entry name" value="mgtE"/>
    <property type="match status" value="1"/>
</dbReference>
<evidence type="ECO:0000259" key="10">
    <source>
        <dbReference type="PROSITE" id="PS51371"/>
    </source>
</evidence>
<evidence type="ECO:0000313" key="11">
    <source>
        <dbReference type="EMBL" id="SEO48681.1"/>
    </source>
</evidence>
<dbReference type="InterPro" id="IPR036739">
    <property type="entry name" value="SLC41_membr_dom_sf"/>
</dbReference>
<comment type="caution">
    <text evidence="9">Lacks conserved residue(s) required for the propagation of feature annotation.</text>
</comment>
<dbReference type="RefSeq" id="WP_091498224.1">
    <property type="nucleotide sequence ID" value="NZ_FODJ01000008.1"/>
</dbReference>
<keyword evidence="7 9" id="KW-0472">Membrane</keyword>
<dbReference type="Gene3D" id="1.10.357.20">
    <property type="entry name" value="SLC41 divalent cation transporters, integral membrane domain"/>
    <property type="match status" value="1"/>
</dbReference>
<feature type="transmembrane region" description="Helical" evidence="9">
    <location>
        <begin position="362"/>
        <end position="382"/>
    </location>
</feature>
<dbReference type="Pfam" id="PF00571">
    <property type="entry name" value="CBS"/>
    <property type="match status" value="2"/>
</dbReference>
<sequence length="453" mass="50266">MVKFEQFIREHYATEVLNHLKNRDKEQFRELFLDLHRTNQMDIFIQLNQQLRSQLYSMVSGNEFADVFEGLDLAKQKQVIQELDERYIAAIFNTISTDEIADFLAELDPSEANKILNTIDNKRAIVIRELLSYPIETAGGIMAKEFVAVKATDKVSEVIDNLRFSAPNAETIYYLYVLDTEACLVGVLSLRDLIIAPAFETIEHIMSTDVISVTTEMDQEDVAKIMQKYDFLAMPVVTKKNVLTGIITIDDVMDIMEDEMSEDFDEFIGAKGGTDLNISSFEAAKKRAPWIVLLAFTGLLTGGIIDFFEAALEEVVLLAVFIPLIMDSAGNAGTQSLAVIVRAMATGSSEKKSIWQTIKREFGTGLILGVIVAIVLLILVPIVYGSFILALIVAASLFITLSFSTIFGGLVPIVINKLKLDPAIASGPFITTVNDVLGLFVYFTIASTFISYL</sequence>
<comment type="subunit">
    <text evidence="9">Homodimer.</text>
</comment>
<dbReference type="InterPro" id="IPR006668">
    <property type="entry name" value="Mg_transptr_MgtE_intracell_dom"/>
</dbReference>
<gene>
    <name evidence="11" type="ORF">SAMN04488134_10828</name>
</gene>
<dbReference type="Gene3D" id="1.25.60.10">
    <property type="entry name" value="MgtE N-terminal domain-like"/>
    <property type="match status" value="1"/>
</dbReference>
<evidence type="ECO:0000256" key="4">
    <source>
        <dbReference type="ARBA" id="ARBA00022692"/>
    </source>
</evidence>
<evidence type="ECO:0000256" key="3">
    <source>
        <dbReference type="ARBA" id="ARBA00022448"/>
    </source>
</evidence>
<evidence type="ECO:0000256" key="6">
    <source>
        <dbReference type="ARBA" id="ARBA00022989"/>
    </source>
</evidence>
<evidence type="ECO:0000256" key="1">
    <source>
        <dbReference type="ARBA" id="ARBA00004141"/>
    </source>
</evidence>
<feature type="domain" description="CBS" evidence="10">
    <location>
        <begin position="206"/>
        <end position="262"/>
    </location>
</feature>
<dbReference type="OrthoDB" id="9790355at2"/>
<dbReference type="SUPFAM" id="SSF158791">
    <property type="entry name" value="MgtE N-terminal domain-like"/>
    <property type="match status" value="1"/>
</dbReference>
<dbReference type="SMART" id="SM00116">
    <property type="entry name" value="CBS"/>
    <property type="match status" value="2"/>
</dbReference>
<accession>A0A1H8Q3Y4</accession>
<keyword evidence="9" id="KW-1003">Cell membrane</keyword>
<dbReference type="PANTHER" id="PTHR43773">
    <property type="entry name" value="MAGNESIUM TRANSPORTER MGTE"/>
    <property type="match status" value="1"/>
</dbReference>
<dbReference type="Gene3D" id="3.10.580.10">
    <property type="entry name" value="CBS-domain"/>
    <property type="match status" value="1"/>
</dbReference>
<comment type="subcellular location">
    <subcellularLocation>
        <location evidence="9">Cell membrane</location>
        <topology evidence="9">Multi-pass membrane protein</topology>
    </subcellularLocation>
    <subcellularLocation>
        <location evidence="1">Membrane</location>
        <topology evidence="1">Multi-pass membrane protein</topology>
    </subcellularLocation>
</comment>
<dbReference type="AlphaFoldDB" id="A0A1H8Q3Y4"/>
<keyword evidence="4 9" id="KW-0812">Transmembrane</keyword>
<keyword evidence="12" id="KW-1185">Reference proteome</keyword>
<dbReference type="InterPro" id="IPR046342">
    <property type="entry name" value="CBS_dom_sf"/>
</dbReference>
<reference evidence="11 12" key="1">
    <citation type="submission" date="2016-10" db="EMBL/GenBank/DDBJ databases">
        <authorList>
            <person name="de Groot N.N."/>
        </authorList>
    </citation>
    <scope>NUCLEOTIDE SEQUENCE [LARGE SCALE GENOMIC DNA]</scope>
    <source>
        <strain evidence="11 12">CGMCC 1.10434</strain>
    </source>
</reference>
<comment type="similarity">
    <text evidence="2 9">Belongs to the SLC41A transporter family.</text>
</comment>
<dbReference type="InterPro" id="IPR006667">
    <property type="entry name" value="SLC41_membr_dom"/>
</dbReference>
<dbReference type="Proteomes" id="UP000199300">
    <property type="component" value="Unassembled WGS sequence"/>
</dbReference>
<dbReference type="InterPro" id="IPR000644">
    <property type="entry name" value="CBS_dom"/>
</dbReference>
<feature type="domain" description="CBS" evidence="10">
    <location>
        <begin position="142"/>
        <end position="203"/>
    </location>
</feature>
<dbReference type="SMART" id="SM00924">
    <property type="entry name" value="MgtE_N"/>
    <property type="match status" value="1"/>
</dbReference>
<keyword evidence="9" id="KW-0479">Metal-binding</keyword>
<feature type="transmembrane region" description="Helical" evidence="9">
    <location>
        <begin position="290"/>
        <end position="310"/>
    </location>
</feature>
<evidence type="ECO:0000313" key="12">
    <source>
        <dbReference type="Proteomes" id="UP000199300"/>
    </source>
</evidence>
<name>A0A1H8Q3Y4_9BACI</name>
<organism evidence="11 12">
    <name type="scientific">Amphibacillus marinus</name>
    <dbReference type="NCBI Taxonomy" id="872970"/>
    <lineage>
        <taxon>Bacteria</taxon>
        <taxon>Bacillati</taxon>
        <taxon>Bacillota</taxon>
        <taxon>Bacilli</taxon>
        <taxon>Bacillales</taxon>
        <taxon>Bacillaceae</taxon>
        <taxon>Amphibacillus</taxon>
    </lineage>
</organism>
<evidence type="ECO:0000256" key="5">
    <source>
        <dbReference type="ARBA" id="ARBA00022842"/>
    </source>
</evidence>
<comment type="function">
    <text evidence="9">Acts as a magnesium transporter.</text>
</comment>
<protein>
    <recommendedName>
        <fullName evidence="9">Magnesium transporter MgtE</fullName>
    </recommendedName>
</protein>
<dbReference type="Pfam" id="PF01769">
    <property type="entry name" value="MgtE"/>
    <property type="match status" value="1"/>
</dbReference>
<dbReference type="EMBL" id="FODJ01000008">
    <property type="protein sequence ID" value="SEO48681.1"/>
    <property type="molecule type" value="Genomic_DNA"/>
</dbReference>
<feature type="transmembrane region" description="Helical" evidence="9">
    <location>
        <begin position="316"/>
        <end position="341"/>
    </location>
</feature>
<keyword evidence="3 9" id="KW-0813">Transport</keyword>
<dbReference type="InterPro" id="IPR038076">
    <property type="entry name" value="MgtE_N_sf"/>
</dbReference>
<evidence type="ECO:0000256" key="9">
    <source>
        <dbReference type="RuleBase" id="RU362011"/>
    </source>
</evidence>